<dbReference type="InterPro" id="IPR000719">
    <property type="entry name" value="Prot_kinase_dom"/>
</dbReference>
<dbReference type="FunFam" id="1.10.510.10:FF:000576">
    <property type="entry name" value="Serine/threonine-protein kinase PLK4"/>
    <property type="match status" value="1"/>
</dbReference>
<keyword evidence="6" id="KW-0808">Transferase</keyword>
<evidence type="ECO:0000256" key="12">
    <source>
        <dbReference type="ARBA" id="ARBA00030332"/>
    </source>
</evidence>
<evidence type="ECO:0000256" key="4">
    <source>
        <dbReference type="ARBA" id="ARBA00022490"/>
    </source>
</evidence>
<dbReference type="AlphaFoldDB" id="A0A1B6BYG2"/>
<protein>
    <recommendedName>
        <fullName evidence="3">Serine/threonine-protein kinase PLK4</fullName>
        <ecNumber evidence="2">2.7.11.21</ecNumber>
    </recommendedName>
    <alternativeName>
        <fullName evidence="12">Polo-like kinase 4</fullName>
    </alternativeName>
</protein>
<comment type="catalytic activity">
    <reaction evidence="14">
        <text>L-seryl-[protein] + ATP = O-phospho-L-seryl-[protein] + ADP + H(+)</text>
        <dbReference type="Rhea" id="RHEA:17989"/>
        <dbReference type="Rhea" id="RHEA-COMP:9863"/>
        <dbReference type="Rhea" id="RHEA-COMP:11604"/>
        <dbReference type="ChEBI" id="CHEBI:15378"/>
        <dbReference type="ChEBI" id="CHEBI:29999"/>
        <dbReference type="ChEBI" id="CHEBI:30616"/>
        <dbReference type="ChEBI" id="CHEBI:83421"/>
        <dbReference type="ChEBI" id="CHEBI:456216"/>
        <dbReference type="EC" id="2.7.11.21"/>
    </reaction>
</comment>
<comment type="catalytic activity">
    <reaction evidence="13">
        <text>L-threonyl-[protein] + ATP = O-phospho-L-threonyl-[protein] + ADP + H(+)</text>
        <dbReference type="Rhea" id="RHEA:46608"/>
        <dbReference type="Rhea" id="RHEA-COMP:11060"/>
        <dbReference type="Rhea" id="RHEA-COMP:11605"/>
        <dbReference type="ChEBI" id="CHEBI:15378"/>
        <dbReference type="ChEBI" id="CHEBI:30013"/>
        <dbReference type="ChEBI" id="CHEBI:30616"/>
        <dbReference type="ChEBI" id="CHEBI:61977"/>
        <dbReference type="ChEBI" id="CHEBI:456216"/>
        <dbReference type="EC" id="2.7.11.21"/>
    </reaction>
</comment>
<dbReference type="GO" id="GO:0005634">
    <property type="term" value="C:nucleus"/>
    <property type="evidence" value="ECO:0007669"/>
    <property type="project" value="TreeGrafter"/>
</dbReference>
<feature type="domain" description="Protein kinase" evidence="16">
    <location>
        <begin position="18"/>
        <end position="271"/>
    </location>
</feature>
<dbReference type="GO" id="GO:0005814">
    <property type="term" value="C:centriole"/>
    <property type="evidence" value="ECO:0007669"/>
    <property type="project" value="UniProtKB-SubCell"/>
</dbReference>
<accession>A0A1B6BYG2</accession>
<evidence type="ECO:0000256" key="13">
    <source>
        <dbReference type="ARBA" id="ARBA00047802"/>
    </source>
</evidence>
<sequence length="492" mass="55764">MPPTRLGMSGLGERIEDYEVLDLLGKGGFASVYSAQCLRTGIEVAIKMIDKKLMAASGMSERVRQEVKIQSRLKHPSVIELYTFFEDQNYVYLVLELAHNGELQRYMKNHGTTFSEEEASHILLQVVQGLKYLHSHYILHRDMTLSNLLLTKDMRVKIADFGLATQLTTPDETHHTMCGTPNYISPEVAMRTSHGLEVDVWGLGCMLYTLLVGKPPFDTKAIKSTLTRVIMADYQIPSHLSIEARDLIEKLLKKNPVNRIRLDDILDHSFMRQANHNNCKLQMNGERESGLGTMTTGSRPDTFSSATQQNHAMIRTMSQERNTSDRALNGLRSKFTQGIYMQDELIQMSPNLLPNRQIIPRLCSNNTEFDHIATSSPKVEHCQQDVARSCCSKKSYCECSNLRQMKTCEQNDNHSFRSGRSISSGRSCCNRDNSTSEVILKNKKCRTCELEYNDPTCSQCFDCKKAIEMVKLNDRLCPEGNCPSKSLCQCMI</sequence>
<dbReference type="Gene3D" id="1.10.510.10">
    <property type="entry name" value="Transferase(Phosphotransferase) domain 1"/>
    <property type="match status" value="1"/>
</dbReference>
<evidence type="ECO:0000256" key="5">
    <source>
        <dbReference type="ARBA" id="ARBA00022527"/>
    </source>
</evidence>
<organism evidence="17">
    <name type="scientific">Clastoptera arizonana</name>
    <name type="common">Arizona spittle bug</name>
    <dbReference type="NCBI Taxonomy" id="38151"/>
    <lineage>
        <taxon>Eukaryota</taxon>
        <taxon>Metazoa</taxon>
        <taxon>Ecdysozoa</taxon>
        <taxon>Arthropoda</taxon>
        <taxon>Hexapoda</taxon>
        <taxon>Insecta</taxon>
        <taxon>Pterygota</taxon>
        <taxon>Neoptera</taxon>
        <taxon>Paraneoptera</taxon>
        <taxon>Hemiptera</taxon>
        <taxon>Auchenorrhyncha</taxon>
        <taxon>Cercopoidea</taxon>
        <taxon>Clastopteridae</taxon>
        <taxon>Clastoptera</taxon>
    </lineage>
</organism>
<reference evidence="17" key="1">
    <citation type="submission" date="2015-12" db="EMBL/GenBank/DDBJ databases">
        <title>De novo transcriptome assembly of four potential Pierce s Disease insect vectors from Arizona vineyards.</title>
        <authorList>
            <person name="Tassone E.E."/>
        </authorList>
    </citation>
    <scope>NUCLEOTIDE SEQUENCE</scope>
</reference>
<proteinExistence type="predicted"/>
<dbReference type="PROSITE" id="PS00107">
    <property type="entry name" value="PROTEIN_KINASE_ATP"/>
    <property type="match status" value="1"/>
</dbReference>
<keyword evidence="4" id="KW-0963">Cytoplasm</keyword>
<dbReference type="InterPro" id="IPR017441">
    <property type="entry name" value="Protein_kinase_ATP_BS"/>
</dbReference>
<dbReference type="FunFam" id="3.30.200.20:FF:000042">
    <property type="entry name" value="Aurora kinase A"/>
    <property type="match status" value="1"/>
</dbReference>
<dbReference type="InterPro" id="IPR008266">
    <property type="entry name" value="Tyr_kinase_AS"/>
</dbReference>
<dbReference type="Pfam" id="PF00069">
    <property type="entry name" value="Pkinase"/>
    <property type="match status" value="1"/>
</dbReference>
<evidence type="ECO:0000259" key="16">
    <source>
        <dbReference type="PROSITE" id="PS50011"/>
    </source>
</evidence>
<dbReference type="GO" id="GO:0004674">
    <property type="term" value="F:protein serine/threonine kinase activity"/>
    <property type="evidence" value="ECO:0007669"/>
    <property type="project" value="UniProtKB-KW"/>
</dbReference>
<dbReference type="EMBL" id="GEDC01031002">
    <property type="protein sequence ID" value="JAS06296.1"/>
    <property type="molecule type" value="Transcribed_RNA"/>
</dbReference>
<keyword evidence="8" id="KW-0418">Kinase</keyword>
<evidence type="ECO:0000256" key="9">
    <source>
        <dbReference type="ARBA" id="ARBA00022840"/>
    </source>
</evidence>
<dbReference type="PROSITE" id="PS50011">
    <property type="entry name" value="PROTEIN_KINASE_DOM"/>
    <property type="match status" value="1"/>
</dbReference>
<keyword evidence="10" id="KW-0832">Ubl conjugation</keyword>
<evidence type="ECO:0000256" key="10">
    <source>
        <dbReference type="ARBA" id="ARBA00022843"/>
    </source>
</evidence>
<comment type="subcellular location">
    <subcellularLocation>
        <location evidence="1">Cytoplasm</location>
        <location evidence="1">Cytoskeleton</location>
        <location evidence="1">Microtubule organizing center</location>
        <location evidence="1">Centrosome</location>
        <location evidence="1">Centriole</location>
    </subcellularLocation>
</comment>
<evidence type="ECO:0000256" key="3">
    <source>
        <dbReference type="ARBA" id="ARBA00020245"/>
    </source>
</evidence>
<keyword evidence="9 15" id="KW-0067">ATP-binding</keyword>
<dbReference type="PANTHER" id="PTHR24345:SF91">
    <property type="entry name" value="SERINE_THREONINE-PROTEIN KINASE PLK4"/>
    <property type="match status" value="1"/>
</dbReference>
<keyword evidence="5" id="KW-0723">Serine/threonine-protein kinase</keyword>
<feature type="non-terminal residue" evidence="17">
    <location>
        <position position="492"/>
    </location>
</feature>
<keyword evidence="7 15" id="KW-0547">Nucleotide-binding</keyword>
<evidence type="ECO:0000256" key="15">
    <source>
        <dbReference type="PROSITE-ProRule" id="PRU10141"/>
    </source>
</evidence>
<evidence type="ECO:0000256" key="14">
    <source>
        <dbReference type="ARBA" id="ARBA00048347"/>
    </source>
</evidence>
<evidence type="ECO:0000256" key="2">
    <source>
        <dbReference type="ARBA" id="ARBA00012424"/>
    </source>
</evidence>
<dbReference type="InterPro" id="IPR011009">
    <property type="entry name" value="Kinase-like_dom_sf"/>
</dbReference>
<feature type="binding site" evidence="15">
    <location>
        <position position="47"/>
    </location>
    <ligand>
        <name>ATP</name>
        <dbReference type="ChEBI" id="CHEBI:30616"/>
    </ligand>
</feature>
<evidence type="ECO:0000256" key="11">
    <source>
        <dbReference type="ARBA" id="ARBA00023212"/>
    </source>
</evidence>
<name>A0A1B6BYG2_9HEMI</name>
<keyword evidence="11" id="KW-0206">Cytoskeleton</keyword>
<dbReference type="PANTHER" id="PTHR24345">
    <property type="entry name" value="SERINE/THREONINE-PROTEIN KINASE PLK"/>
    <property type="match status" value="1"/>
</dbReference>
<evidence type="ECO:0000256" key="6">
    <source>
        <dbReference type="ARBA" id="ARBA00022679"/>
    </source>
</evidence>
<gene>
    <name evidence="17" type="ORF">g.14896</name>
</gene>
<dbReference type="SUPFAM" id="SSF56112">
    <property type="entry name" value="Protein kinase-like (PK-like)"/>
    <property type="match status" value="1"/>
</dbReference>
<evidence type="ECO:0000256" key="8">
    <source>
        <dbReference type="ARBA" id="ARBA00022777"/>
    </source>
</evidence>
<evidence type="ECO:0000313" key="17">
    <source>
        <dbReference type="EMBL" id="JAS06296.1"/>
    </source>
</evidence>
<evidence type="ECO:0000256" key="7">
    <source>
        <dbReference type="ARBA" id="ARBA00022741"/>
    </source>
</evidence>
<dbReference type="GO" id="GO:0005524">
    <property type="term" value="F:ATP binding"/>
    <property type="evidence" value="ECO:0007669"/>
    <property type="project" value="UniProtKB-UniRule"/>
</dbReference>
<dbReference type="EC" id="2.7.11.21" evidence="2"/>
<dbReference type="PROSITE" id="PS00109">
    <property type="entry name" value="PROTEIN_KINASE_TYR"/>
    <property type="match status" value="1"/>
</dbReference>
<evidence type="ECO:0000256" key="1">
    <source>
        <dbReference type="ARBA" id="ARBA00004114"/>
    </source>
</evidence>